<feature type="region of interest" description="Disordered" evidence="7">
    <location>
        <begin position="1"/>
        <end position="71"/>
    </location>
</feature>
<evidence type="ECO:0000256" key="4">
    <source>
        <dbReference type="ARBA" id="ARBA00022658"/>
    </source>
</evidence>
<dbReference type="PANTHER" id="PTHR12425">
    <property type="entry name" value="SYNEMBRYN"/>
    <property type="match status" value="1"/>
</dbReference>
<comment type="subunit">
    <text evidence="6">Interacts with some GDP-bound G alpha proteins. Does not interact with G-alpha proteins when they are in complex with subunits beta and gamma.</text>
</comment>
<keyword evidence="4 6" id="KW-0344">Guanine-nucleotide releasing factor</keyword>
<dbReference type="Gene3D" id="1.25.10.10">
    <property type="entry name" value="Leucine-rich Repeat Variant"/>
    <property type="match status" value="1"/>
</dbReference>
<reference evidence="8" key="2">
    <citation type="submission" date="2025-08" db="UniProtKB">
        <authorList>
            <consortium name="Ensembl"/>
        </authorList>
    </citation>
    <scope>IDENTIFICATION</scope>
</reference>
<dbReference type="GO" id="GO:0005085">
    <property type="term" value="F:guanyl-nucleotide exchange factor activity"/>
    <property type="evidence" value="ECO:0007669"/>
    <property type="project" value="UniProtKB-UniRule"/>
</dbReference>
<evidence type="ECO:0000256" key="7">
    <source>
        <dbReference type="SAM" id="MobiDB-lite"/>
    </source>
</evidence>
<evidence type="ECO:0000256" key="6">
    <source>
        <dbReference type="RuleBase" id="RU369048"/>
    </source>
</evidence>
<dbReference type="GeneTree" id="ENSGT00390000014700"/>
<keyword evidence="5" id="KW-0143">Chaperone</keyword>
<dbReference type="GO" id="GO:0005886">
    <property type="term" value="C:plasma membrane"/>
    <property type="evidence" value="ECO:0007669"/>
    <property type="project" value="TreeGrafter"/>
</dbReference>
<feature type="compositionally biased region" description="Acidic residues" evidence="7">
    <location>
        <begin position="467"/>
        <end position="478"/>
    </location>
</feature>
<gene>
    <name evidence="8" type="primary">si:ch211-195b15.7</name>
</gene>
<dbReference type="AlphaFoldDB" id="A0AAY4CMH5"/>
<dbReference type="GO" id="GO:0005938">
    <property type="term" value="C:cell cortex"/>
    <property type="evidence" value="ECO:0007669"/>
    <property type="project" value="UniProtKB-SubCell"/>
</dbReference>
<dbReference type="InterPro" id="IPR011989">
    <property type="entry name" value="ARM-like"/>
</dbReference>
<proteinExistence type="inferred from homology"/>
<dbReference type="GO" id="GO:0007186">
    <property type="term" value="P:G protein-coupled receptor signaling pathway"/>
    <property type="evidence" value="ECO:0007669"/>
    <property type="project" value="TreeGrafter"/>
</dbReference>
<comment type="function">
    <text evidence="6">Chaperone that specifically binds and folds nascent G alpha proteins prior to G protein heterotrimer formation. Also acts as a guanine nucleotide exchange factor (GEF) for G alpha proteins by stimulating exchange of bound GDP for free GTP.</text>
</comment>
<comment type="similarity">
    <text evidence="2 6">Belongs to the synembryn family.</text>
</comment>
<evidence type="ECO:0000256" key="3">
    <source>
        <dbReference type="ARBA" id="ARBA00022490"/>
    </source>
</evidence>
<feature type="compositionally biased region" description="Polar residues" evidence="7">
    <location>
        <begin position="59"/>
        <end position="71"/>
    </location>
</feature>
<protein>
    <recommendedName>
        <fullName evidence="6">Synembryn</fullName>
    </recommendedName>
    <alternativeName>
        <fullName evidence="6">Protein Ric-8</fullName>
    </alternativeName>
</protein>
<dbReference type="InterPro" id="IPR008376">
    <property type="entry name" value="Chaperone_Ric-8_A/B"/>
</dbReference>
<organism evidence="8 9">
    <name type="scientific">Denticeps clupeoides</name>
    <name type="common">denticle herring</name>
    <dbReference type="NCBI Taxonomy" id="299321"/>
    <lineage>
        <taxon>Eukaryota</taxon>
        <taxon>Metazoa</taxon>
        <taxon>Chordata</taxon>
        <taxon>Craniata</taxon>
        <taxon>Vertebrata</taxon>
        <taxon>Euteleostomi</taxon>
        <taxon>Actinopterygii</taxon>
        <taxon>Neopterygii</taxon>
        <taxon>Teleostei</taxon>
        <taxon>Clupei</taxon>
        <taxon>Clupeiformes</taxon>
        <taxon>Denticipitoidei</taxon>
        <taxon>Denticipitidae</taxon>
        <taxon>Denticeps</taxon>
    </lineage>
</organism>
<feature type="region of interest" description="Disordered" evidence="7">
    <location>
        <begin position="435"/>
        <end position="478"/>
    </location>
</feature>
<reference evidence="8" key="3">
    <citation type="submission" date="2025-09" db="UniProtKB">
        <authorList>
            <consortium name="Ensembl"/>
        </authorList>
    </citation>
    <scope>IDENTIFICATION</scope>
</reference>
<keyword evidence="3 6" id="KW-0963">Cytoplasm</keyword>
<evidence type="ECO:0000313" key="8">
    <source>
        <dbReference type="Ensembl" id="ENSDCDP00010033676.1"/>
    </source>
</evidence>
<dbReference type="GO" id="GO:0001965">
    <property type="term" value="F:G-protein alpha-subunit binding"/>
    <property type="evidence" value="ECO:0007669"/>
    <property type="project" value="UniProtKB-UniRule"/>
</dbReference>
<dbReference type="Proteomes" id="UP000694580">
    <property type="component" value="Chromosome 7"/>
</dbReference>
<comment type="subcellular location">
    <subcellularLocation>
        <location evidence="1">Cytoplasm</location>
        <location evidence="1">Cell cortex</location>
    </subcellularLocation>
</comment>
<reference evidence="8 9" key="1">
    <citation type="submission" date="2020-06" db="EMBL/GenBank/DDBJ databases">
        <authorList>
            <consortium name="Wellcome Sanger Institute Data Sharing"/>
        </authorList>
    </citation>
    <scope>NUCLEOTIDE SEQUENCE [LARGE SCALE GENOMIC DNA]</scope>
</reference>
<sequence length="538" mass="60072">MTSDASEGQEYGVDLQEAWFHEGGTTSAGSNDAQNRCNVSNPNSENASSGAARGESDMDTQSNGSLSSTDSACSAPACVHDGACRTTDPWDGGHDCALMHFEVHGGKCGNSVLERGKRDVRGERDEEEEGSDDVEVWRKEAMKALCNVIYNSQRAQERARLLINYEGENKYFTFLTGRLTNRLPLQERGVSLLTSALEQCLSVKWMDVNEVQSDPTAPPVRKEVSEKAVEILKTLFNVTHDEECALYRRLAAVLRHCMLLESKATRSTQSEKHAVNLLSALPLQCLDVLLSGRLSTSSVEWEGLNMDCVRSLLQFLERRLDAGHKLKEKLTPVLNLLTESSKVHRGTRHYLKQQILPPLRDLSLRPEQGTSVRSRLVRLMTHVDTDIKHCAAELLFVLCKENAVRRFVKYTGYGNAAGLLAARGLLSGCGPYHQSQYSSDSDSDSDTEEYRHAKGRINPVTGRVEEEQPDPMEGMTEEEKEAEARKLIWMFNRLSRCVCPVSRTTLQPQGQSVPIKTNWFMSVRSVSVDPVQFWCILK</sequence>
<dbReference type="Pfam" id="PF10165">
    <property type="entry name" value="Ric8"/>
    <property type="match status" value="1"/>
</dbReference>
<dbReference type="PANTHER" id="PTHR12425:SF3">
    <property type="entry name" value="SYNEMBRYN"/>
    <property type="match status" value="1"/>
</dbReference>
<evidence type="ECO:0000313" key="9">
    <source>
        <dbReference type="Proteomes" id="UP000694580"/>
    </source>
</evidence>
<dbReference type="Ensembl" id="ENSDCDT00010041693.1">
    <property type="protein sequence ID" value="ENSDCDP00010033676.1"/>
    <property type="gene ID" value="ENSDCDG00010021407.1"/>
</dbReference>
<evidence type="ECO:0000256" key="1">
    <source>
        <dbReference type="ARBA" id="ARBA00004544"/>
    </source>
</evidence>
<keyword evidence="9" id="KW-1185">Reference proteome</keyword>
<accession>A0AAY4CMH5</accession>
<feature type="compositionally biased region" description="Polar residues" evidence="7">
    <location>
        <begin position="24"/>
        <end position="49"/>
    </location>
</feature>
<dbReference type="InterPro" id="IPR019318">
    <property type="entry name" value="Gua_nucleotide_exch_fac_Ric8"/>
</dbReference>
<dbReference type="PRINTS" id="PR01802">
    <property type="entry name" value="SYNEMBRYN"/>
</dbReference>
<evidence type="ECO:0000256" key="5">
    <source>
        <dbReference type="ARBA" id="ARBA00023186"/>
    </source>
</evidence>
<name>A0AAY4CMH5_9TELE</name>
<evidence type="ECO:0000256" key="2">
    <source>
        <dbReference type="ARBA" id="ARBA00009049"/>
    </source>
</evidence>